<dbReference type="RefSeq" id="WP_169248747.1">
    <property type="nucleotide sequence ID" value="NZ_SPMZ01000027.1"/>
</dbReference>
<proteinExistence type="predicted"/>
<reference evidence="3 4" key="1">
    <citation type="submission" date="2019-03" db="EMBL/GenBank/DDBJ databases">
        <title>Metabolic reconstructions from genomes of highly enriched 'Candidatus Accumulibacter' and 'Candidatus Competibacter' bioreactor populations.</title>
        <authorList>
            <person name="Annavajhala M.K."/>
            <person name="Welles L."/>
            <person name="Abbas B."/>
            <person name="Sorokin D."/>
            <person name="Park H."/>
            <person name="Van Loosdrecht M."/>
            <person name="Chandran K."/>
        </authorList>
    </citation>
    <scope>NUCLEOTIDE SEQUENCE [LARGE SCALE GENOMIC DNA]</scope>
    <source>
        <strain evidence="3 4">SBR_G</strain>
    </source>
</reference>
<sequence length="369" mass="40493">MLQVNFGKSLRLALLPPILVLLSACASIGAGSVNRDRLDYAEALATSWKEQMLLNIVKLRYADTPMFLDVSSVISSYQLQSQVSLLGTVSTGLTPNLPDTWGRGTTVGATGFYTDRPTISYTPLQGDKFIRGLLRPMAPAALFQLVQAGYPVDLVLQLATRAINGVYNRSSRAMGSRDADPAFYPLLDVLRRLQLSEAIGFRLEKRGPEETSLITIRGEKVTPAVEQDSRFIRTALGLQPDARELILTFGAVPRNDRELAVLTRSMLEILLELGAQVEAPITDIENGRTLPLPPPRPDSGPRDQPLVKIHSSAEPPSDAFVAVRYSKHWFWIDNRDFRSKGIFTFLLLLTSLAETGVAPQAPVITVPAN</sequence>
<feature type="signal peptide" evidence="2">
    <location>
        <begin position="1"/>
        <end position="26"/>
    </location>
</feature>
<name>A0ABX1TLQ7_9GAMM</name>
<evidence type="ECO:0000313" key="3">
    <source>
        <dbReference type="EMBL" id="NMQ19489.1"/>
    </source>
</evidence>
<accession>A0ABX1TLQ7</accession>
<evidence type="ECO:0000256" key="2">
    <source>
        <dbReference type="SAM" id="SignalP"/>
    </source>
</evidence>
<dbReference type="Proteomes" id="UP000760480">
    <property type="component" value="Unassembled WGS sequence"/>
</dbReference>
<organism evidence="3 4">
    <name type="scientific">Candidatus Competibacter phosphatis</name>
    <dbReference type="NCBI Taxonomy" id="221280"/>
    <lineage>
        <taxon>Bacteria</taxon>
        <taxon>Pseudomonadati</taxon>
        <taxon>Pseudomonadota</taxon>
        <taxon>Gammaproteobacteria</taxon>
        <taxon>Candidatus Competibacteraceae</taxon>
        <taxon>Candidatus Competibacter</taxon>
    </lineage>
</organism>
<feature type="region of interest" description="Disordered" evidence="1">
    <location>
        <begin position="285"/>
        <end position="306"/>
    </location>
</feature>
<dbReference type="EMBL" id="SPMZ01000027">
    <property type="protein sequence ID" value="NMQ19489.1"/>
    <property type="molecule type" value="Genomic_DNA"/>
</dbReference>
<feature type="chain" id="PRO_5045578995" evidence="2">
    <location>
        <begin position="27"/>
        <end position="369"/>
    </location>
</feature>
<evidence type="ECO:0000313" key="4">
    <source>
        <dbReference type="Proteomes" id="UP000760480"/>
    </source>
</evidence>
<gene>
    <name evidence="3" type="ORF">E4P82_09940</name>
</gene>
<keyword evidence="2" id="KW-0732">Signal</keyword>
<comment type="caution">
    <text evidence="3">The sequence shown here is derived from an EMBL/GenBank/DDBJ whole genome shotgun (WGS) entry which is preliminary data.</text>
</comment>
<evidence type="ECO:0000256" key="1">
    <source>
        <dbReference type="SAM" id="MobiDB-lite"/>
    </source>
</evidence>
<keyword evidence="4" id="KW-1185">Reference proteome</keyword>
<protein>
    <submittedName>
        <fullName evidence="3">Uncharacterized protein</fullName>
    </submittedName>
</protein>